<name>A0A7J6ML13_PERCH</name>
<comment type="similarity">
    <text evidence="1">Belongs to the helicase family. RecQ subfamily.</text>
</comment>
<feature type="chain" id="PRO_5029875126" description="DNA 3'-5' helicase" evidence="9">
    <location>
        <begin position="18"/>
        <end position="1108"/>
    </location>
</feature>
<dbReference type="EMBL" id="JAAPAO010000118">
    <property type="protein sequence ID" value="KAF4672136.1"/>
    <property type="molecule type" value="Genomic_DNA"/>
</dbReference>
<dbReference type="PROSITE" id="PS51192">
    <property type="entry name" value="HELICASE_ATP_BIND_1"/>
    <property type="match status" value="1"/>
</dbReference>
<evidence type="ECO:0000256" key="5">
    <source>
        <dbReference type="ARBA" id="ARBA00022840"/>
    </source>
</evidence>
<dbReference type="InterPro" id="IPR014001">
    <property type="entry name" value="Helicase_ATP-bd"/>
</dbReference>
<dbReference type="CDD" id="cd17920">
    <property type="entry name" value="DEXHc_RecQ"/>
    <property type="match status" value="1"/>
</dbReference>
<dbReference type="PROSITE" id="PS51194">
    <property type="entry name" value="HELICASE_CTER"/>
    <property type="match status" value="1"/>
</dbReference>
<evidence type="ECO:0000259" key="10">
    <source>
        <dbReference type="PROSITE" id="PS51192"/>
    </source>
</evidence>
<feature type="region of interest" description="Disordered" evidence="8">
    <location>
        <begin position="1033"/>
        <end position="1070"/>
    </location>
</feature>
<keyword evidence="9" id="KW-0732">Signal</keyword>
<organism evidence="12 13">
    <name type="scientific">Perkinsus chesapeaki</name>
    <name type="common">Clam parasite</name>
    <name type="synonym">Perkinsus andrewsi</name>
    <dbReference type="NCBI Taxonomy" id="330153"/>
    <lineage>
        <taxon>Eukaryota</taxon>
        <taxon>Sar</taxon>
        <taxon>Alveolata</taxon>
        <taxon>Perkinsozoa</taxon>
        <taxon>Perkinsea</taxon>
        <taxon>Perkinsida</taxon>
        <taxon>Perkinsidae</taxon>
        <taxon>Perkinsus</taxon>
    </lineage>
</organism>
<evidence type="ECO:0000313" key="13">
    <source>
        <dbReference type="Proteomes" id="UP000591131"/>
    </source>
</evidence>
<evidence type="ECO:0000256" key="3">
    <source>
        <dbReference type="ARBA" id="ARBA00022801"/>
    </source>
</evidence>
<dbReference type="Gene3D" id="3.40.50.300">
    <property type="entry name" value="P-loop containing nucleotide triphosphate hydrolases"/>
    <property type="match status" value="2"/>
</dbReference>
<dbReference type="SMART" id="SM00487">
    <property type="entry name" value="DEXDc"/>
    <property type="match status" value="1"/>
</dbReference>
<dbReference type="InterPro" id="IPR032284">
    <property type="entry name" value="RecQ_Zn-bd"/>
</dbReference>
<gene>
    <name evidence="12" type="ORF">FOL47_000852</name>
</gene>
<dbReference type="GO" id="GO:0043138">
    <property type="term" value="F:3'-5' DNA helicase activity"/>
    <property type="evidence" value="ECO:0007669"/>
    <property type="project" value="UniProtKB-EC"/>
</dbReference>
<dbReference type="GO" id="GO:0005524">
    <property type="term" value="F:ATP binding"/>
    <property type="evidence" value="ECO:0007669"/>
    <property type="project" value="UniProtKB-KW"/>
</dbReference>
<dbReference type="InterPro" id="IPR001650">
    <property type="entry name" value="Helicase_C-like"/>
</dbReference>
<evidence type="ECO:0000259" key="11">
    <source>
        <dbReference type="PROSITE" id="PS51194"/>
    </source>
</evidence>
<evidence type="ECO:0000256" key="2">
    <source>
        <dbReference type="ARBA" id="ARBA00022741"/>
    </source>
</evidence>
<feature type="domain" description="Helicase C-terminal" evidence="11">
    <location>
        <begin position="783"/>
        <end position="942"/>
    </location>
</feature>
<dbReference type="CDD" id="cd18794">
    <property type="entry name" value="SF2_C_RecQ"/>
    <property type="match status" value="1"/>
</dbReference>
<evidence type="ECO:0000256" key="7">
    <source>
        <dbReference type="ARBA" id="ARBA00034808"/>
    </source>
</evidence>
<comment type="catalytic activity">
    <reaction evidence="6">
        <text>Couples ATP hydrolysis with the unwinding of duplex DNA by translocating in the 3'-5' direction.</text>
        <dbReference type="EC" id="5.6.2.4"/>
    </reaction>
</comment>
<proteinExistence type="inferred from homology"/>
<feature type="compositionally biased region" description="Low complexity" evidence="8">
    <location>
        <begin position="1041"/>
        <end position="1070"/>
    </location>
</feature>
<feature type="signal peptide" evidence="9">
    <location>
        <begin position="1"/>
        <end position="17"/>
    </location>
</feature>
<keyword evidence="5" id="KW-0067">ATP-binding</keyword>
<comment type="caution">
    <text evidence="12">The sequence shown here is derived from an EMBL/GenBank/DDBJ whole genome shotgun (WGS) entry which is preliminary data.</text>
</comment>
<dbReference type="OrthoDB" id="10261556at2759"/>
<feature type="region of interest" description="Disordered" evidence="8">
    <location>
        <begin position="1086"/>
        <end position="1108"/>
    </location>
</feature>
<evidence type="ECO:0000256" key="8">
    <source>
        <dbReference type="SAM" id="MobiDB-lite"/>
    </source>
</evidence>
<protein>
    <recommendedName>
        <fullName evidence="7">DNA 3'-5' helicase</fullName>
        <ecNumber evidence="7">5.6.2.4</ecNumber>
    </recommendedName>
</protein>
<keyword evidence="13" id="KW-1185">Reference proteome</keyword>
<dbReference type="Pfam" id="PF00270">
    <property type="entry name" value="DEAD"/>
    <property type="match status" value="1"/>
</dbReference>
<feature type="domain" description="Helicase ATP-binding" evidence="10">
    <location>
        <begin position="570"/>
        <end position="759"/>
    </location>
</feature>
<dbReference type="Pfam" id="PF00271">
    <property type="entry name" value="Helicase_C"/>
    <property type="match status" value="1"/>
</dbReference>
<keyword evidence="3" id="KW-0378">Hydrolase</keyword>
<dbReference type="GO" id="GO:0005694">
    <property type="term" value="C:chromosome"/>
    <property type="evidence" value="ECO:0007669"/>
    <property type="project" value="TreeGrafter"/>
</dbReference>
<dbReference type="GO" id="GO:0000724">
    <property type="term" value="P:double-strand break repair via homologous recombination"/>
    <property type="evidence" value="ECO:0007669"/>
    <property type="project" value="TreeGrafter"/>
</dbReference>
<dbReference type="Proteomes" id="UP000591131">
    <property type="component" value="Unassembled WGS sequence"/>
</dbReference>
<dbReference type="InterPro" id="IPR027417">
    <property type="entry name" value="P-loop_NTPase"/>
</dbReference>
<evidence type="ECO:0000313" key="12">
    <source>
        <dbReference type="EMBL" id="KAF4672136.1"/>
    </source>
</evidence>
<dbReference type="GO" id="GO:0005737">
    <property type="term" value="C:cytoplasm"/>
    <property type="evidence" value="ECO:0007669"/>
    <property type="project" value="TreeGrafter"/>
</dbReference>
<evidence type="ECO:0000256" key="4">
    <source>
        <dbReference type="ARBA" id="ARBA00022806"/>
    </source>
</evidence>
<dbReference type="GO" id="GO:0005634">
    <property type="term" value="C:nucleus"/>
    <property type="evidence" value="ECO:0007669"/>
    <property type="project" value="TreeGrafter"/>
</dbReference>
<dbReference type="EC" id="5.6.2.4" evidence="7"/>
<dbReference type="SMART" id="SM00490">
    <property type="entry name" value="HELICc"/>
    <property type="match status" value="1"/>
</dbReference>
<dbReference type="PANTHER" id="PTHR13710">
    <property type="entry name" value="DNA HELICASE RECQ FAMILY MEMBER"/>
    <property type="match status" value="1"/>
</dbReference>
<dbReference type="NCBIfam" id="TIGR00614">
    <property type="entry name" value="recQ_fam"/>
    <property type="match status" value="1"/>
</dbReference>
<evidence type="ECO:0000256" key="9">
    <source>
        <dbReference type="SAM" id="SignalP"/>
    </source>
</evidence>
<dbReference type="GO" id="GO:0009378">
    <property type="term" value="F:four-way junction helicase activity"/>
    <property type="evidence" value="ECO:0007669"/>
    <property type="project" value="TreeGrafter"/>
</dbReference>
<feature type="compositionally biased region" description="Basic residues" evidence="8">
    <location>
        <begin position="1098"/>
        <end position="1108"/>
    </location>
</feature>
<sequence length="1108" mass="122035">MISTIILSSLFITFCDAALGIGMHVEDLTEMARSRVLVHLDSLKPNASNADSNVICDSLSGGPWCFRGDRSPPVCGFVPASLHSGPVDENGLLQTVLALVKPYGEQGRSPVPSPLPPRPSEAFQKQSWSAGEGDLDWLLHQTQALEASWPEESMLGEHSAVRQGAFEVLFAQPVVLTSLRVRVPHSGGYVLARAVTPGEDSGLRWWCVITEPGDHDLVEVARRLSAIPARWGAPSVPVDGLDVGKVTFHTNQLVKILSIETVVEGPPSSAEKETVLVLSRHENDVIGLKAHEGVVGPRAPYVDLATVMTEKLTWKHEKEELSDAPAVIFTMERLRRTLMTLGSPDNSCCFCGDSGKDASLTAKNLVTWMEHLMGTRWGRHGAANIDCFVEFAVVSAPSQDLSFLNALVVDVPELECGCAAQQCYIAPGSVQKSMKSLMMRLDRIEKAFYKSGDVAGVTSRRKSHRGVDTDEDEPTSILELYEPYSHHRSQRESSSGISANELLDFLEDMVVQSDSPPPQADIRGWKRRDCLIVMDAAGINDGSSVEHLKSIARDVFGISQLKSEQLKVMEALLGHHKDVFYAFPTGGGKSLCYQLPALASSKPGFALVVSPLIALMQDQVCKLREVLGTSMSDPKNRFGPSSCALLNSSITTAERDVLLSDLQLENPATRIVYITPEQISSQGFRPTFEKIAANGTLLYVAIDEAHCISQWGHDFRPAYRRLRIFREMCPNVPLLACTATATPKVRQDVIDNLGMKSPEIVWMSFDRPNLTYSIVFKDDEEDGMDKIVQVVRGAQLDGPDSTGIVYCFRRIDCEKVAMRLQGAGIRAGAYHAGMPDKERARIQDSWLQGEPGAPRVLCATIAFGMGVDKANVRFVIHMTLSKTVEGYYQESGRAGRDGKPAKCVLLYSSKDAGLLRWFIGKKFKEIKQRKKEKLPDDEWKEFNLKQVDAQERRELEAFDLFSTYASKPSCRREFLLSHFGETKTRGQQNKQCCDFCFNPKAVQDATREMHRHRGGMRTQASPSTPMKRAFAFEFDNRSQGSTTPNSYRRNRSTSSSSTGGASAARAAALQARGHGALASILALEKAEREAAKSAPAGGHKRSLRQRFR</sequence>
<dbReference type="GO" id="GO:0016787">
    <property type="term" value="F:hydrolase activity"/>
    <property type="evidence" value="ECO:0007669"/>
    <property type="project" value="UniProtKB-KW"/>
</dbReference>
<dbReference type="PANTHER" id="PTHR13710:SF152">
    <property type="entry name" value="ATP-DEPENDENT DNA HELICASE Q5"/>
    <property type="match status" value="1"/>
</dbReference>
<evidence type="ECO:0000256" key="6">
    <source>
        <dbReference type="ARBA" id="ARBA00034617"/>
    </source>
</evidence>
<keyword evidence="2" id="KW-0547">Nucleotide-binding</keyword>
<dbReference type="Pfam" id="PF16124">
    <property type="entry name" value="RecQ_Zn_bind"/>
    <property type="match status" value="1"/>
</dbReference>
<accession>A0A7J6ML13</accession>
<reference evidence="12 13" key="1">
    <citation type="submission" date="2020-04" db="EMBL/GenBank/DDBJ databases">
        <title>Perkinsus chesapeaki whole genome sequence.</title>
        <authorList>
            <person name="Bogema D.R."/>
        </authorList>
    </citation>
    <scope>NUCLEOTIDE SEQUENCE [LARGE SCALE GENOMIC DNA]</scope>
    <source>
        <strain evidence="12">ATCC PRA-425</strain>
    </source>
</reference>
<dbReference type="AlphaFoldDB" id="A0A7J6ML13"/>
<keyword evidence="4" id="KW-0347">Helicase</keyword>
<evidence type="ECO:0000256" key="1">
    <source>
        <dbReference type="ARBA" id="ARBA00005446"/>
    </source>
</evidence>
<dbReference type="GO" id="GO:0003676">
    <property type="term" value="F:nucleic acid binding"/>
    <property type="evidence" value="ECO:0007669"/>
    <property type="project" value="InterPro"/>
</dbReference>
<dbReference type="SUPFAM" id="SSF52540">
    <property type="entry name" value="P-loop containing nucleoside triphosphate hydrolases"/>
    <property type="match status" value="1"/>
</dbReference>
<dbReference type="InterPro" id="IPR011545">
    <property type="entry name" value="DEAD/DEAH_box_helicase_dom"/>
</dbReference>
<dbReference type="InterPro" id="IPR004589">
    <property type="entry name" value="DNA_helicase_ATP-dep_RecQ"/>
</dbReference>